<dbReference type="CDD" id="cd18808">
    <property type="entry name" value="SF1_C_Upf1"/>
    <property type="match status" value="1"/>
</dbReference>
<evidence type="ECO:0000256" key="1">
    <source>
        <dbReference type="ARBA" id="ARBA00010378"/>
    </source>
</evidence>
<dbReference type="Gene3D" id="1.10.8.60">
    <property type="match status" value="2"/>
</dbReference>
<dbReference type="InterPro" id="IPR003593">
    <property type="entry name" value="AAA+_ATPase"/>
</dbReference>
<dbReference type="CDD" id="cd17936">
    <property type="entry name" value="EEXXEc_NFX1"/>
    <property type="match status" value="1"/>
</dbReference>
<feature type="domain" description="AAA+ ATPase" evidence="6">
    <location>
        <begin position="1335"/>
        <end position="1489"/>
    </location>
</feature>
<dbReference type="InterPro" id="IPR050773">
    <property type="entry name" value="CbxX/CfxQ_RuBisCO_ESX"/>
</dbReference>
<feature type="domain" description="AAA+ ATPase" evidence="6">
    <location>
        <begin position="486"/>
        <end position="822"/>
    </location>
</feature>
<comment type="similarity">
    <text evidence="1">Belongs to the CbxX/CfxQ family.</text>
</comment>
<dbReference type="PRINTS" id="PR00819">
    <property type="entry name" value="CBXCFQXSUPER"/>
</dbReference>
<organism evidence="7 8">
    <name type="scientific">Fistulina hepatica ATCC 64428</name>
    <dbReference type="NCBI Taxonomy" id="1128425"/>
    <lineage>
        <taxon>Eukaryota</taxon>
        <taxon>Fungi</taxon>
        <taxon>Dikarya</taxon>
        <taxon>Basidiomycota</taxon>
        <taxon>Agaricomycotina</taxon>
        <taxon>Agaricomycetes</taxon>
        <taxon>Agaricomycetidae</taxon>
        <taxon>Agaricales</taxon>
        <taxon>Fistulinaceae</taxon>
        <taxon>Fistulina</taxon>
    </lineage>
</organism>
<name>A0A0D7AFH7_9AGAR</name>
<evidence type="ECO:0000256" key="3">
    <source>
        <dbReference type="ARBA" id="ARBA00022840"/>
    </source>
</evidence>
<dbReference type="PANTHER" id="PTHR43392">
    <property type="entry name" value="AAA-TYPE ATPASE FAMILY PROTEIN / ANKYRIN REPEAT FAMILY PROTEIN"/>
    <property type="match status" value="1"/>
</dbReference>
<dbReference type="GO" id="GO:0004386">
    <property type="term" value="F:helicase activity"/>
    <property type="evidence" value="ECO:0007669"/>
    <property type="project" value="InterPro"/>
</dbReference>
<evidence type="ECO:0000313" key="8">
    <source>
        <dbReference type="Proteomes" id="UP000054144"/>
    </source>
</evidence>
<dbReference type="Pfam" id="PF13087">
    <property type="entry name" value="AAA_12"/>
    <property type="match status" value="1"/>
</dbReference>
<dbReference type="FunFam" id="3.40.50.300:FF:001660">
    <property type="entry name" value="NF-X1 finger and helicase protein, putative"/>
    <property type="match status" value="1"/>
</dbReference>
<dbReference type="InterPro" id="IPR003959">
    <property type="entry name" value="ATPase_AAA_core"/>
</dbReference>
<feature type="domain" description="AAA+ ATPase" evidence="6">
    <location>
        <begin position="1893"/>
        <end position="2030"/>
    </location>
</feature>
<keyword evidence="2" id="KW-0547">Nucleotide-binding</keyword>
<feature type="region of interest" description="Disordered" evidence="5">
    <location>
        <begin position="874"/>
        <end position="894"/>
    </location>
</feature>
<keyword evidence="7" id="KW-0378">Hydrolase</keyword>
<dbReference type="InterPro" id="IPR041677">
    <property type="entry name" value="DNA2/NAM7_AAA_11"/>
</dbReference>
<dbReference type="CDD" id="cd00009">
    <property type="entry name" value="AAA"/>
    <property type="match status" value="1"/>
</dbReference>
<dbReference type="OrthoDB" id="2423195at2759"/>
<dbReference type="SMART" id="SM00382">
    <property type="entry name" value="AAA"/>
    <property type="match status" value="4"/>
</dbReference>
<reference evidence="7 8" key="1">
    <citation type="journal article" date="2015" name="Fungal Genet. Biol.">
        <title>Evolution of novel wood decay mechanisms in Agaricales revealed by the genome sequences of Fistulina hepatica and Cylindrobasidium torrendii.</title>
        <authorList>
            <person name="Floudas D."/>
            <person name="Held B.W."/>
            <person name="Riley R."/>
            <person name="Nagy L.G."/>
            <person name="Koehler G."/>
            <person name="Ransdell A.S."/>
            <person name="Younus H."/>
            <person name="Chow J."/>
            <person name="Chiniquy J."/>
            <person name="Lipzen A."/>
            <person name="Tritt A."/>
            <person name="Sun H."/>
            <person name="Haridas S."/>
            <person name="LaButti K."/>
            <person name="Ohm R.A."/>
            <person name="Kues U."/>
            <person name="Blanchette R.A."/>
            <person name="Grigoriev I.V."/>
            <person name="Minto R.E."/>
            <person name="Hibbett D.S."/>
        </authorList>
    </citation>
    <scope>NUCLEOTIDE SEQUENCE [LARGE SCALE GENOMIC DNA]</scope>
    <source>
        <strain evidence="7 8">ATCC 64428</strain>
    </source>
</reference>
<dbReference type="Pfam" id="PF00004">
    <property type="entry name" value="AAA"/>
    <property type="match status" value="3"/>
</dbReference>
<feature type="compositionally biased region" description="Polar residues" evidence="5">
    <location>
        <begin position="1269"/>
        <end position="1279"/>
    </location>
</feature>
<dbReference type="InterPro" id="IPR047187">
    <property type="entry name" value="SF1_C_Upf1"/>
</dbReference>
<evidence type="ECO:0000313" key="7">
    <source>
        <dbReference type="EMBL" id="KIY50066.1"/>
    </source>
</evidence>
<feature type="domain" description="AAA+ ATPase" evidence="6">
    <location>
        <begin position="1614"/>
        <end position="1733"/>
    </location>
</feature>
<dbReference type="Pfam" id="PF17866">
    <property type="entry name" value="AAA_lid_6"/>
    <property type="match status" value="2"/>
</dbReference>
<protein>
    <submittedName>
        <fullName evidence="7">p-loop containing nucleoside triphosphate hydrolase protein</fullName>
    </submittedName>
</protein>
<proteinExistence type="inferred from homology"/>
<evidence type="ECO:0000259" key="6">
    <source>
        <dbReference type="SMART" id="SM00382"/>
    </source>
</evidence>
<dbReference type="SUPFAM" id="SSF52540">
    <property type="entry name" value="P-loop containing nucleoside triphosphate hydrolases"/>
    <property type="match status" value="4"/>
</dbReference>
<feature type="compositionally biased region" description="Polar residues" evidence="5">
    <location>
        <begin position="2168"/>
        <end position="2182"/>
    </location>
</feature>
<dbReference type="FunFam" id="3.40.50.300:FF:000216">
    <property type="entry name" value="Type VII secretion ATPase EccA"/>
    <property type="match status" value="3"/>
</dbReference>
<dbReference type="PANTHER" id="PTHR43392:SF2">
    <property type="entry name" value="AAA-TYPE ATPASE FAMILY PROTEIN _ ANKYRIN REPEAT FAMILY PROTEIN"/>
    <property type="match status" value="1"/>
</dbReference>
<keyword evidence="8" id="KW-1185">Reference proteome</keyword>
<keyword evidence="3" id="KW-0067">ATP-binding</keyword>
<feature type="compositionally biased region" description="Basic and acidic residues" evidence="5">
    <location>
        <begin position="874"/>
        <end position="887"/>
    </location>
</feature>
<dbReference type="CDD" id="cd06008">
    <property type="entry name" value="NF-X1-zinc-finger"/>
    <property type="match status" value="1"/>
</dbReference>
<evidence type="ECO:0000256" key="2">
    <source>
        <dbReference type="ARBA" id="ARBA00022741"/>
    </source>
</evidence>
<dbReference type="InterPro" id="IPR000641">
    <property type="entry name" value="CbxX/CfxQ"/>
</dbReference>
<sequence length="2326" mass="257840">MADRAARLERTLNDFIHGKRQINARQDASLFLEAVSAHSDPPACVDKIIASTAGVACVKTAARTDLSDASLNGRMTDFLSFLQHPTLKVLASGSYLRRLVTALVESQAFWRALLDAFQRHALKGKAEQAFAWLLLQLVSKPADADLPDFLAVAKDHSILPSLLNSEQLGVRTIAAKIQHIVSSQGVGLSADVDIEHGPGGRHDNDFVDFRQISILPTADEIVCRADPFLRQSAILDDPETASNRVAIYLDNQFRLLREDMLNEMREELKIASGKVQGRKHRSFIATGLKIQDVHCGPDDHRTKWALTLQCSQDLPQLVKLTGKKRKAYLIDNRTRFLRHQSLACLIEGDAEIVAFATINRDEDLLVEVPPVLVVWLEGDTSCRAALMKLKTSGKDNLKLLQIDAALFAYEPILRALQEKRQLPFSQELLYWDDAGSLISRDDGLMLHAIARSIRQTPAQDLSSYLGITKRVVLDSAQAEALASGLTQSVSLIQGPPGTGKSFIGALLAKLIYKHTSERILIVCYTNHALDQFVRDLKSVGIPQDEMVRIGGKIDATMDSMSLRKQKLPKGLLGRAHYVTIDLLKQDATGRHKIFSTAFTKYRTPNRLEDLFLYLEFEEPQFFTAFSVPEPSADGMHIVGARGKAIDKFYLFERWRTGKGPGAFKGSPSVLSSPSVWGMPVHERADLVDRWMKVVFAEQIDEVVRTGTAYNKCLDDLQRRFSQKDVEVLLRKRIIACTTTGAAKYRESINAAAPDVVLVEEAGEILESHVVTALGADTKQLILIGDHQQLRPKVNHYRLTVEKGEGYDLNRSLFERLVLRNYPHKTLISQHRMRPEIAQLMRDLTYRDLTDAPSTLNRPIVRGLRDNVIFMDHRQPEDEHTQISDTRDNGSTSSKQNTFEVDMVLKIVRYLGQQGYGTDKIVVLTPYLGQLHKLRDALVKENDPVLNDLDSFDLVRAGLITPSAAKLAKKRIRLATIDNYQGEESDIVIASLTRSNPDHSIGFMAARERATVLFSRARLGQIIIGNSETFLKSRQGGEVWTTIMDSLKAAGHLYDGLPVRCERHQDRRALLSKPNDFDSLCPDGGCSEPCGAILNCGVHPCPSKCHQLSDHSKMECQAIVSFQCPQGHPQSRRCHMAPSTCRKCEIAAKKAEEARQREFERQQQLAAEQAEHDKKLKDIDEQISKEREKIKVAEERRARAAAIRVKEDDLEALRATEKSVMSKPSFLVWGSLNTNPTSDNSILSVRQAAPSTPLVSHDSPARREVDGVPTCSNPVLSGDSQAEVEWKRQKEVDGSHSAAIDKIMSMVGLEEVKQHILTTKAKIDLSIRQNISTKKERFNAAFLGNPGTGKTTVARLYAQFLEELDVLPGKAFHETTGSRLANDGIPGAKKLIEDVVKAGGGTIFIDEAYQLSSGHHYQGAQVLDFLLAEMENQTGLIVFILVGYNKQMESFFNHNPGIPSRVPYNLKFEDYTDKELLLMLEKKVHEKYGGRMKVEDGIRGLYGRIAIRRLGRGRGRDGFGNARALENLLSRISERQAARIKSERGSGHRADDFLFVKEDLIGPDPTQALKQSKAWVDLQKFIGLDEVKKSIQGLFDLIAENYHRELAEKEPVEVSLNRVFLGSPGTGKTSVAKLYGRILADLGLLSNGEVVLKNPADFIGSVLGESEKNTKAILASSVGKVLIIDEAYMLYGGSGTQGKGSSSPYNAAVIDTMVAEIQSVPGEDRCVLLLGYKEQIEEMFQNVNPGLSRRFAIENAFYFADFDDDALLKMLELKLKTRDLFATDAAKATAMDVLKRERNRPNFGNGGAVENLLTAAKQRYMNRIRTAGKRTTTDIVFEPQDFDPDFDRDVHAADNLDKLFEDVVGCDVIVAKLKGYQRIVRNMKARGQDPKGVVPTNFVFKGPPGTGKTTTARKMGQVYCDMGFLATPEVEECSASDLVGEYVGQTGPKTQKLFEKALGRVLFIDEAYRLSEGPFAKEAIDEVVGIITNKRFLGKMVVILAGYDQEMNTLMAVNTGLSSRFPQEIVFAHLKPQACVSILIADLNKHGISCPDLPDVQPAIEHVMDELATVPGWGNARDVKTLAKSVANRVLAQDVSDAAAALEVHGSIILEEARAMLKGKRERALNVPATRELSALQQLARPLQRNQAPPPPVAGPSISTQVGHDEPVQETTSHVSEPEGTTQNERDPGVSDAVWKQLQIDKAAQEAARRRIDDIAREAIAAKKAKAEVLAQKAALAQTQARDAAEKDALMKERERLRLEEQAARLKAAQREAEFLKEREEAAKEAKVQTRLRSMGVCPVGYRWIKQASGYRCAGGSHYISNAELGL</sequence>
<dbReference type="Proteomes" id="UP000054144">
    <property type="component" value="Unassembled WGS sequence"/>
</dbReference>
<evidence type="ECO:0000256" key="5">
    <source>
        <dbReference type="SAM" id="MobiDB-lite"/>
    </source>
</evidence>
<keyword evidence="4" id="KW-0175">Coiled coil</keyword>
<gene>
    <name evidence="7" type="ORF">FISHEDRAFT_40048</name>
</gene>
<feature type="region of interest" description="Disordered" evidence="5">
    <location>
        <begin position="1250"/>
        <end position="1279"/>
    </location>
</feature>
<dbReference type="InterPro" id="IPR027417">
    <property type="entry name" value="P-loop_NTPase"/>
</dbReference>
<dbReference type="GO" id="GO:0005524">
    <property type="term" value="F:ATP binding"/>
    <property type="evidence" value="ECO:0007669"/>
    <property type="project" value="UniProtKB-KW"/>
</dbReference>
<accession>A0A0D7AFH7</accession>
<dbReference type="EMBL" id="KN881694">
    <property type="protein sequence ID" value="KIY50066.1"/>
    <property type="molecule type" value="Genomic_DNA"/>
</dbReference>
<dbReference type="FunFam" id="1.10.8.60:FF:000160">
    <property type="entry name" value="WGS project CABT00000000 data, contig 2.55"/>
    <property type="match status" value="1"/>
</dbReference>
<dbReference type="InterPro" id="IPR041679">
    <property type="entry name" value="DNA2/NAM7-like_C"/>
</dbReference>
<feature type="region of interest" description="Disordered" evidence="5">
    <location>
        <begin position="2143"/>
        <end position="2188"/>
    </location>
</feature>
<dbReference type="Gene3D" id="3.40.50.300">
    <property type="entry name" value="P-loop containing nucleotide triphosphate hydrolases"/>
    <property type="match status" value="5"/>
</dbReference>
<evidence type="ECO:0000256" key="4">
    <source>
        <dbReference type="SAM" id="Coils"/>
    </source>
</evidence>
<dbReference type="GO" id="GO:0016887">
    <property type="term" value="F:ATP hydrolysis activity"/>
    <property type="evidence" value="ECO:0007669"/>
    <property type="project" value="InterPro"/>
</dbReference>
<feature type="coiled-coil region" evidence="4">
    <location>
        <begin position="1147"/>
        <end position="1195"/>
    </location>
</feature>
<dbReference type="InterPro" id="IPR041627">
    <property type="entry name" value="AAA_lid_6"/>
</dbReference>
<dbReference type="Pfam" id="PF13086">
    <property type="entry name" value="AAA_11"/>
    <property type="match status" value="1"/>
</dbReference>
<feature type="coiled-coil region" evidence="4">
    <location>
        <begin position="2221"/>
        <end position="2285"/>
    </location>
</feature>